<evidence type="ECO:0000259" key="1">
    <source>
        <dbReference type="Pfam" id="PF07727"/>
    </source>
</evidence>
<reference evidence="2" key="1">
    <citation type="submission" date="2022-07" db="EMBL/GenBank/DDBJ databases">
        <authorList>
            <person name="Macas J."/>
            <person name="Novak P."/>
            <person name="Neumann P."/>
        </authorList>
    </citation>
    <scope>NUCLEOTIDE SEQUENCE</scope>
</reference>
<dbReference type="EMBL" id="CAMAPE010000045">
    <property type="protein sequence ID" value="CAH9103936.1"/>
    <property type="molecule type" value="Genomic_DNA"/>
</dbReference>
<gene>
    <name evidence="2" type="ORF">CEURO_LOCUS16338</name>
</gene>
<dbReference type="OrthoDB" id="1747567at2759"/>
<dbReference type="InterPro" id="IPR013103">
    <property type="entry name" value="RVT_2"/>
</dbReference>
<organism evidence="2 3">
    <name type="scientific">Cuscuta europaea</name>
    <name type="common">European dodder</name>
    <dbReference type="NCBI Taxonomy" id="41803"/>
    <lineage>
        <taxon>Eukaryota</taxon>
        <taxon>Viridiplantae</taxon>
        <taxon>Streptophyta</taxon>
        <taxon>Embryophyta</taxon>
        <taxon>Tracheophyta</taxon>
        <taxon>Spermatophyta</taxon>
        <taxon>Magnoliopsida</taxon>
        <taxon>eudicotyledons</taxon>
        <taxon>Gunneridae</taxon>
        <taxon>Pentapetalae</taxon>
        <taxon>asterids</taxon>
        <taxon>lamiids</taxon>
        <taxon>Solanales</taxon>
        <taxon>Convolvulaceae</taxon>
        <taxon>Cuscuteae</taxon>
        <taxon>Cuscuta</taxon>
        <taxon>Cuscuta subgen. Cuscuta</taxon>
    </lineage>
</organism>
<evidence type="ECO:0000313" key="3">
    <source>
        <dbReference type="Proteomes" id="UP001152484"/>
    </source>
</evidence>
<protein>
    <recommendedName>
        <fullName evidence="1">Reverse transcriptase Ty1/copia-type domain-containing protein</fullName>
    </recommendedName>
</protein>
<comment type="caution">
    <text evidence="2">The sequence shown here is derived from an EMBL/GenBank/DDBJ whole genome shotgun (WGS) entry which is preliminary data.</text>
</comment>
<evidence type="ECO:0000313" key="2">
    <source>
        <dbReference type="EMBL" id="CAH9103936.1"/>
    </source>
</evidence>
<keyword evidence="3" id="KW-1185">Reference proteome</keyword>
<proteinExistence type="predicted"/>
<feature type="domain" description="Reverse transcriptase Ty1/copia-type" evidence="1">
    <location>
        <begin position="1"/>
        <end position="52"/>
    </location>
</feature>
<dbReference type="AlphaFoldDB" id="A0A9P0ZL17"/>
<accession>A0A9P0ZL17</accession>
<dbReference type="Proteomes" id="UP001152484">
    <property type="component" value="Unassembled WGS sequence"/>
</dbReference>
<name>A0A9P0ZL17_CUSEU</name>
<dbReference type="Pfam" id="PF07727">
    <property type="entry name" value="RVT_2"/>
    <property type="match status" value="1"/>
</dbReference>
<sequence length="108" mass="12217">MDVYNAFLHGDFDEDVYMKLPPGFGDNSLGKACRLCKSLYGLRQAPVLFMQQPTRSQWDATLRVVRYLKTMPSQVSQGWVRGQFKDSVSLYNQTTPTVETLTVASKSC</sequence>